<reference evidence="4 5" key="1">
    <citation type="submission" date="2023-08" db="EMBL/GenBank/DDBJ databases">
        <title>Black Yeasts Isolated from many extreme environments.</title>
        <authorList>
            <person name="Coleine C."/>
            <person name="Stajich J.E."/>
            <person name="Selbmann L."/>
        </authorList>
    </citation>
    <scope>NUCLEOTIDE SEQUENCE [LARGE SCALE GENOMIC DNA]</scope>
    <source>
        <strain evidence="4 5">CCFEE 5885</strain>
    </source>
</reference>
<dbReference type="Gene3D" id="3.40.50.300">
    <property type="entry name" value="P-loop containing nucleotide triphosphate hydrolases"/>
    <property type="match status" value="1"/>
</dbReference>
<accession>A0ABR0KPV6</accession>
<gene>
    <name evidence="4" type="ORF">LTR24_000143</name>
</gene>
<sequence length="817" mass="91486">METRSSKGPGQAPTINIQSKAHEKLLNVIDHLRSQGVSRYIDLPQLIVCGDQSSGKSSVLEAVSSLKFPTKDALCTRFATELILRRNPEVTSTVTIIPDLGRPIEERDHLAKFDCNASVYDDLGYIIEQAGRAMGLNRSSKVFSADVLRIELSGPQQPHLTLVDLPGLFHAGSKSQTDADAGAVKTLVTNYMKKPRGVILAVVSAKNDYNNQIVTKYARDADPQGARTLGIITKPDTLPVGSDSEKLYFDLAEGKDVDFQLGWHVLKNRDYKERNCSNEERDQSEVDFFSKPSGIWASLNPNHLGIGSDSERAPSLIADVAQGIQDCEARLGRLGPARATVREQRRHLHTASDDFTSIIKDAINGRYESKYFGDADTEDGYARRIRAVINNLLEQFSDEIKLHGHKYEIVQDPPESRSKVPPYRVSKAARLAKVKDLIKRNRGKELATISKEETITALFRDQSSPWIDLVNKYARGTFHVVRLAIFMALEATCDPTTRDGIVSSILKPTLEEIKNGFDAAVETTLQQHSHGHPITFNSFFQENIQRLRNEHSVEDLSDKLKAYFGKDPRTDDCHAWVDNNRVNVKLLMQALLKTKEEDIGTFAASEAHHTAEAFYQVALKQFVDDFAVHAVEQALLVKIENLFTPGSIFELEDELIADIAGETEQSQIERESSEAKLRMLRKALDILKRLDRGHTQSMPTISKLPNAKLTLVDSHEQGASLLSGVGAINKPAEDGMNRPKEDRAVALSQPDSFSKHTHDEVLAPSVVNPAITSTSNDVPRAQRQRRTYREGRKRRRHMTEAEKQERHARRIRRLSRY</sequence>
<dbReference type="InterPro" id="IPR045063">
    <property type="entry name" value="Dynamin_N"/>
</dbReference>
<dbReference type="SUPFAM" id="SSF52540">
    <property type="entry name" value="P-loop containing nucleoside triphosphate hydrolases"/>
    <property type="match status" value="1"/>
</dbReference>
<dbReference type="PANTHER" id="PTHR11566">
    <property type="entry name" value="DYNAMIN"/>
    <property type="match status" value="1"/>
</dbReference>
<dbReference type="InterPro" id="IPR001401">
    <property type="entry name" value="Dynamin_GTPase"/>
</dbReference>
<dbReference type="PRINTS" id="PR00195">
    <property type="entry name" value="DYNAMIN"/>
</dbReference>
<dbReference type="EMBL" id="JAVRRG010000001">
    <property type="protein sequence ID" value="KAK5102584.1"/>
    <property type="molecule type" value="Genomic_DNA"/>
</dbReference>
<evidence type="ECO:0000256" key="1">
    <source>
        <dbReference type="SAM" id="MobiDB-lite"/>
    </source>
</evidence>
<protein>
    <submittedName>
        <fullName evidence="4">Uncharacterized protein</fullName>
    </submittedName>
</protein>
<organism evidence="4 5">
    <name type="scientific">Lithohypha guttulata</name>
    <dbReference type="NCBI Taxonomy" id="1690604"/>
    <lineage>
        <taxon>Eukaryota</taxon>
        <taxon>Fungi</taxon>
        <taxon>Dikarya</taxon>
        <taxon>Ascomycota</taxon>
        <taxon>Pezizomycotina</taxon>
        <taxon>Eurotiomycetes</taxon>
        <taxon>Chaetothyriomycetidae</taxon>
        <taxon>Chaetothyriales</taxon>
        <taxon>Trichomeriaceae</taxon>
        <taxon>Lithohypha</taxon>
    </lineage>
</organism>
<comment type="caution">
    <text evidence="4">The sequence shown here is derived from an EMBL/GenBank/DDBJ whole genome shotgun (WGS) entry which is preliminary data.</text>
</comment>
<feature type="compositionally biased region" description="Basic residues" evidence="1">
    <location>
        <begin position="806"/>
        <end position="817"/>
    </location>
</feature>
<dbReference type="Pfam" id="PF00350">
    <property type="entry name" value="Dynamin_N"/>
    <property type="match status" value="1"/>
</dbReference>
<evidence type="ECO:0000259" key="2">
    <source>
        <dbReference type="PROSITE" id="PS51388"/>
    </source>
</evidence>
<name>A0ABR0KPV6_9EURO</name>
<dbReference type="PROSITE" id="PS51388">
    <property type="entry name" value="GED"/>
    <property type="match status" value="1"/>
</dbReference>
<proteinExistence type="predicted"/>
<dbReference type="CDD" id="cd08771">
    <property type="entry name" value="DLP_1"/>
    <property type="match status" value="1"/>
</dbReference>
<feature type="compositionally biased region" description="Basic residues" evidence="1">
    <location>
        <begin position="782"/>
        <end position="797"/>
    </location>
</feature>
<evidence type="ECO:0000313" key="4">
    <source>
        <dbReference type="EMBL" id="KAK5102584.1"/>
    </source>
</evidence>
<feature type="domain" description="GED" evidence="2">
    <location>
        <begin position="604"/>
        <end position="695"/>
    </location>
</feature>
<evidence type="ECO:0000259" key="3">
    <source>
        <dbReference type="PROSITE" id="PS51718"/>
    </source>
</evidence>
<dbReference type="InterPro" id="IPR027417">
    <property type="entry name" value="P-loop_NTPase"/>
</dbReference>
<dbReference type="SMART" id="SM00053">
    <property type="entry name" value="DYNc"/>
    <property type="match status" value="1"/>
</dbReference>
<dbReference type="InterPro" id="IPR020850">
    <property type="entry name" value="GED_dom"/>
</dbReference>
<dbReference type="Proteomes" id="UP001345013">
    <property type="component" value="Unassembled WGS sequence"/>
</dbReference>
<feature type="region of interest" description="Disordered" evidence="1">
    <location>
        <begin position="770"/>
        <end position="817"/>
    </location>
</feature>
<dbReference type="InterPro" id="IPR022812">
    <property type="entry name" value="Dynamin"/>
</dbReference>
<keyword evidence="5" id="KW-1185">Reference proteome</keyword>
<dbReference type="PROSITE" id="PS51718">
    <property type="entry name" value="G_DYNAMIN_2"/>
    <property type="match status" value="1"/>
</dbReference>
<feature type="domain" description="Dynamin-type G" evidence="3">
    <location>
        <begin position="40"/>
        <end position="326"/>
    </location>
</feature>
<dbReference type="InterPro" id="IPR030381">
    <property type="entry name" value="G_DYNAMIN_dom"/>
</dbReference>
<evidence type="ECO:0000313" key="5">
    <source>
        <dbReference type="Proteomes" id="UP001345013"/>
    </source>
</evidence>
<dbReference type="PANTHER" id="PTHR11566:SF21">
    <property type="entry name" value="DYNAMIN RELATED PROTEIN 1, ISOFORM A"/>
    <property type="match status" value="1"/>
</dbReference>